<dbReference type="Pfam" id="PF13344">
    <property type="entry name" value="Hydrolase_6"/>
    <property type="match status" value="1"/>
</dbReference>
<dbReference type="InterPro" id="IPR006357">
    <property type="entry name" value="HAD-SF_hydro_IIA"/>
</dbReference>
<sequence length="364" mass="40290">MISQPLLHNSAQFKGLPFGIAFDIDGVILRGRAPIAGAAQAIQRLYHKDGTMKVPFLFLTNGGGLPESKRALELSELLGVNILPSQVVQGHSMFRNLLGRYQNELIVATGKGDPALVMSEYGFNKVFSIEEYTSYFKDIDPVSQYKNWTTMPKNDQSSTLMKKASACDVYRERVKAAFVVSDPVDWGRDIQVLCDILRTGSPSGQENGGQPALYFAADDLEYQAAFPAKRLGVGAFRIALESIFNRVHHTPLECIIYGKPEPLAFKNAEATLRQLHCHTDFDVQLNNNQSDYFRALYMVGDNPSVDIKGARQAGDPWIPVLTRTGLFQGKGNHKEYPADLVVDTVKDAVDYILEKEFSSVCTSG</sequence>
<dbReference type="SUPFAM" id="SSF56784">
    <property type="entry name" value="HAD-like"/>
    <property type="match status" value="1"/>
</dbReference>
<dbReference type="Pfam" id="PF13242">
    <property type="entry name" value="Hydrolase_like"/>
    <property type="match status" value="1"/>
</dbReference>
<reference evidence="1" key="1">
    <citation type="journal article" date="2021" name="Nat. Commun.">
        <title>Genomic analyses provide insights into spinach domestication and the genetic basis of agronomic traits.</title>
        <authorList>
            <person name="Cai X."/>
            <person name="Sun X."/>
            <person name="Xu C."/>
            <person name="Sun H."/>
            <person name="Wang X."/>
            <person name="Ge C."/>
            <person name="Zhang Z."/>
            <person name="Wang Q."/>
            <person name="Fei Z."/>
            <person name="Jiao C."/>
            <person name="Wang Q."/>
        </authorList>
    </citation>
    <scope>NUCLEOTIDE SEQUENCE [LARGE SCALE GENOMIC DNA]</scope>
    <source>
        <strain evidence="1">cv. Varoflay</strain>
    </source>
</reference>
<evidence type="ECO:0000313" key="2">
    <source>
        <dbReference type="RefSeq" id="XP_021865451.1"/>
    </source>
</evidence>
<dbReference type="NCBIfam" id="TIGR01456">
    <property type="entry name" value="CECR5"/>
    <property type="match status" value="1"/>
</dbReference>
<dbReference type="InterPro" id="IPR050324">
    <property type="entry name" value="CDP-alcohol_PTase-I"/>
</dbReference>
<dbReference type="OrthoDB" id="10251048at2759"/>
<dbReference type="GeneID" id="110804197"/>
<dbReference type="InterPro" id="IPR036412">
    <property type="entry name" value="HAD-like_sf"/>
</dbReference>
<dbReference type="PANTHER" id="PTHR14269:SF49">
    <property type="entry name" value="HYDROLASE FAMILY PROTEIN _ HAD-SUPERFAMILY PROTEIN"/>
    <property type="match status" value="1"/>
</dbReference>
<reference evidence="2" key="2">
    <citation type="submission" date="2025-08" db="UniProtKB">
        <authorList>
            <consortium name="RefSeq"/>
        </authorList>
    </citation>
    <scope>IDENTIFICATION</scope>
    <source>
        <tissue evidence="2">Leaf</tissue>
    </source>
</reference>
<proteinExistence type="predicted"/>
<dbReference type="Gene3D" id="3.40.50.1000">
    <property type="entry name" value="HAD superfamily/HAD-like"/>
    <property type="match status" value="2"/>
</dbReference>
<dbReference type="AlphaFoldDB" id="A0A9R0KB86"/>
<evidence type="ECO:0000313" key="1">
    <source>
        <dbReference type="Proteomes" id="UP000813463"/>
    </source>
</evidence>
<dbReference type="RefSeq" id="XP_021865451.1">
    <property type="nucleotide sequence ID" value="XM_022009759.2"/>
</dbReference>
<dbReference type="NCBIfam" id="TIGR01460">
    <property type="entry name" value="HAD-SF-IIA"/>
    <property type="match status" value="1"/>
</dbReference>
<name>A0A9R0KB86_SPIOL</name>
<dbReference type="PANTHER" id="PTHR14269">
    <property type="entry name" value="CDP-DIACYLGLYCEROL--GLYCEROL-3-PHOSPHATE 3-PHOSPHATIDYLTRANSFERASE-RELATED"/>
    <property type="match status" value="1"/>
</dbReference>
<dbReference type="GO" id="GO:0046474">
    <property type="term" value="P:glycerophospholipid biosynthetic process"/>
    <property type="evidence" value="ECO:0000318"/>
    <property type="project" value="GO_Central"/>
</dbReference>
<gene>
    <name evidence="2" type="primary">LOC110804197</name>
</gene>
<dbReference type="FunFam" id="3.40.50.1000:FF:000137">
    <property type="entry name" value="Hydrolase family protein / HAD-superfamily protein"/>
    <property type="match status" value="1"/>
</dbReference>
<dbReference type="InterPro" id="IPR006353">
    <property type="entry name" value="HAD-SF_hydro_IIA_CECR5"/>
</dbReference>
<organism evidence="1 2">
    <name type="scientific">Spinacia oleracea</name>
    <name type="common">Spinach</name>
    <dbReference type="NCBI Taxonomy" id="3562"/>
    <lineage>
        <taxon>Eukaryota</taxon>
        <taxon>Viridiplantae</taxon>
        <taxon>Streptophyta</taxon>
        <taxon>Embryophyta</taxon>
        <taxon>Tracheophyta</taxon>
        <taxon>Spermatophyta</taxon>
        <taxon>Magnoliopsida</taxon>
        <taxon>eudicotyledons</taxon>
        <taxon>Gunneridae</taxon>
        <taxon>Pentapetalae</taxon>
        <taxon>Caryophyllales</taxon>
        <taxon>Chenopodiaceae</taxon>
        <taxon>Chenopodioideae</taxon>
        <taxon>Anserineae</taxon>
        <taxon>Spinacia</taxon>
    </lineage>
</organism>
<protein>
    <submittedName>
        <fullName evidence="2">Uncharacterized protein YKR070W</fullName>
    </submittedName>
</protein>
<dbReference type="Proteomes" id="UP000813463">
    <property type="component" value="Chromosome 1"/>
</dbReference>
<dbReference type="KEGG" id="soe:110804197"/>
<accession>A0A9R0KB86</accession>
<dbReference type="GO" id="GO:0005739">
    <property type="term" value="C:mitochondrion"/>
    <property type="evidence" value="ECO:0000318"/>
    <property type="project" value="GO_Central"/>
</dbReference>
<dbReference type="InterPro" id="IPR023214">
    <property type="entry name" value="HAD_sf"/>
</dbReference>
<keyword evidence="1" id="KW-1185">Reference proteome</keyword>